<sequence>MALQRILISLVWYSSCYGNLLSLISISLKRCPTVKPIPRTAEKAGTGFSQKEKLAIYDYVVAQGQRSRASSSSSKLISEVVEDLDSSGGAKKEKGTVRTKTMSRLEMLKQMRDYKRRRQSYRAKNVHITKRSQTDIMREIIKNQMDELEAERQSSYLMRESSNELPLNRDLDKVNESSPRNNEEEVSRLVGRYREESKRKHKNMDESQRGNRSVLFCEFSHGPTRHQETEEIDRYGGIEGRDNSGDRDYEREIRRELVADRGGSILNAEKYEEMAQSGNGARTRSTSPADRSPNSQGWREYSSKYKKHRHHKKHKTRD</sequence>
<feature type="compositionally biased region" description="Polar residues" evidence="1">
    <location>
        <begin position="276"/>
        <end position="297"/>
    </location>
</feature>
<organism evidence="2 3">
    <name type="scientific">Holothuria leucospilota</name>
    <name type="common">Black long sea cucumber</name>
    <name type="synonym">Mertensiothuria leucospilota</name>
    <dbReference type="NCBI Taxonomy" id="206669"/>
    <lineage>
        <taxon>Eukaryota</taxon>
        <taxon>Metazoa</taxon>
        <taxon>Echinodermata</taxon>
        <taxon>Eleutherozoa</taxon>
        <taxon>Echinozoa</taxon>
        <taxon>Holothuroidea</taxon>
        <taxon>Aspidochirotacea</taxon>
        <taxon>Aspidochirotida</taxon>
        <taxon>Holothuriidae</taxon>
        <taxon>Holothuria</taxon>
    </lineage>
</organism>
<evidence type="ECO:0000313" key="2">
    <source>
        <dbReference type="EMBL" id="KAJ8020248.1"/>
    </source>
</evidence>
<reference evidence="2" key="1">
    <citation type="submission" date="2021-10" db="EMBL/GenBank/DDBJ databases">
        <title>Tropical sea cucumber genome reveals ecological adaptation and Cuvierian tubules defense mechanism.</title>
        <authorList>
            <person name="Chen T."/>
        </authorList>
    </citation>
    <scope>NUCLEOTIDE SEQUENCE</scope>
    <source>
        <strain evidence="2">Nanhai2018</strain>
        <tissue evidence="2">Muscle</tissue>
    </source>
</reference>
<feature type="region of interest" description="Disordered" evidence="1">
    <location>
        <begin position="194"/>
        <end position="213"/>
    </location>
</feature>
<dbReference type="Proteomes" id="UP001152320">
    <property type="component" value="Chromosome 22"/>
</dbReference>
<protein>
    <submittedName>
        <fullName evidence="2">U11/U12 small nuclear ribonucleoprotein 48 kDa protein</fullName>
    </submittedName>
</protein>
<comment type="caution">
    <text evidence="2">The sequence shown here is derived from an EMBL/GenBank/DDBJ whole genome shotgun (WGS) entry which is preliminary data.</text>
</comment>
<keyword evidence="3" id="KW-1185">Reference proteome</keyword>
<feature type="region of interest" description="Disordered" evidence="1">
    <location>
        <begin position="219"/>
        <end position="318"/>
    </location>
</feature>
<accession>A0A9Q0YCQ5</accession>
<evidence type="ECO:0000313" key="3">
    <source>
        <dbReference type="Proteomes" id="UP001152320"/>
    </source>
</evidence>
<feature type="compositionally biased region" description="Basic and acidic residues" evidence="1">
    <location>
        <begin position="225"/>
        <end position="259"/>
    </location>
</feature>
<dbReference type="GO" id="GO:1990904">
    <property type="term" value="C:ribonucleoprotein complex"/>
    <property type="evidence" value="ECO:0007669"/>
    <property type="project" value="UniProtKB-KW"/>
</dbReference>
<dbReference type="OrthoDB" id="69229at2759"/>
<feature type="compositionally biased region" description="Basic and acidic residues" evidence="1">
    <location>
        <begin position="194"/>
        <end position="209"/>
    </location>
</feature>
<evidence type="ECO:0000256" key="1">
    <source>
        <dbReference type="SAM" id="MobiDB-lite"/>
    </source>
</evidence>
<feature type="compositionally biased region" description="Basic residues" evidence="1">
    <location>
        <begin position="304"/>
        <end position="318"/>
    </location>
</feature>
<feature type="compositionally biased region" description="Basic and acidic residues" evidence="1">
    <location>
        <begin position="167"/>
        <end position="189"/>
    </location>
</feature>
<name>A0A9Q0YCQ5_HOLLE</name>
<dbReference type="AlphaFoldDB" id="A0A9Q0YCQ5"/>
<dbReference type="EMBL" id="JAIZAY010000022">
    <property type="protein sequence ID" value="KAJ8020248.1"/>
    <property type="molecule type" value="Genomic_DNA"/>
</dbReference>
<feature type="region of interest" description="Disordered" evidence="1">
    <location>
        <begin position="159"/>
        <end position="189"/>
    </location>
</feature>
<proteinExistence type="predicted"/>
<gene>
    <name evidence="2" type="ORF">HOLleu_39793</name>
</gene>
<keyword evidence="2" id="KW-0687">Ribonucleoprotein</keyword>